<dbReference type="GO" id="GO:0006635">
    <property type="term" value="P:fatty acid beta-oxidation"/>
    <property type="evidence" value="ECO:0007669"/>
    <property type="project" value="TreeGrafter"/>
</dbReference>
<dbReference type="InterPro" id="IPR001753">
    <property type="entry name" value="Enoyl-CoA_hydra/iso"/>
</dbReference>
<dbReference type="PANTHER" id="PTHR11941">
    <property type="entry name" value="ENOYL-COA HYDRATASE-RELATED"/>
    <property type="match status" value="1"/>
</dbReference>
<evidence type="ECO:0000313" key="2">
    <source>
        <dbReference type="Proteomes" id="UP000256970"/>
    </source>
</evidence>
<protein>
    <recommendedName>
        <fullName evidence="3">Enoyl-CoA hydratase</fullName>
    </recommendedName>
</protein>
<dbReference type="EMBL" id="FNXT01001022">
    <property type="protein sequence ID" value="SZX71023.1"/>
    <property type="molecule type" value="Genomic_DNA"/>
</dbReference>
<dbReference type="SUPFAM" id="SSF52096">
    <property type="entry name" value="ClpP/crotonase"/>
    <property type="match status" value="1"/>
</dbReference>
<keyword evidence="2" id="KW-1185">Reference proteome</keyword>
<proteinExistence type="predicted"/>
<dbReference type="InterPro" id="IPR029045">
    <property type="entry name" value="ClpP/crotonase-like_dom_sf"/>
</dbReference>
<name>A0A383W1M8_TETOB</name>
<dbReference type="CDD" id="cd06558">
    <property type="entry name" value="crotonase-like"/>
    <property type="match status" value="1"/>
</dbReference>
<gene>
    <name evidence="1" type="ORF">BQ4739_LOCUS11172</name>
</gene>
<dbReference type="STRING" id="3088.A0A383W1M8"/>
<organism evidence="1 2">
    <name type="scientific">Tetradesmus obliquus</name>
    <name type="common">Green alga</name>
    <name type="synonym">Acutodesmus obliquus</name>
    <dbReference type="NCBI Taxonomy" id="3088"/>
    <lineage>
        <taxon>Eukaryota</taxon>
        <taxon>Viridiplantae</taxon>
        <taxon>Chlorophyta</taxon>
        <taxon>core chlorophytes</taxon>
        <taxon>Chlorophyceae</taxon>
        <taxon>CS clade</taxon>
        <taxon>Sphaeropleales</taxon>
        <taxon>Scenedesmaceae</taxon>
        <taxon>Tetradesmus</taxon>
    </lineage>
</organism>
<accession>A0A383W1M8</accession>
<dbReference type="GO" id="GO:0005739">
    <property type="term" value="C:mitochondrion"/>
    <property type="evidence" value="ECO:0007669"/>
    <property type="project" value="TreeGrafter"/>
</dbReference>
<dbReference type="Gene3D" id="3.90.226.10">
    <property type="entry name" value="2-enoyl-CoA Hydratase, Chain A, domain 1"/>
    <property type="match status" value="1"/>
</dbReference>
<evidence type="ECO:0008006" key="3">
    <source>
        <dbReference type="Google" id="ProtNLM"/>
    </source>
</evidence>
<dbReference type="PANTHER" id="PTHR11941:SF45">
    <property type="entry name" value="ENOYL-COA DELTA ISOMERASE 1, MITOCHONDRIAL"/>
    <property type="match status" value="1"/>
</dbReference>
<reference evidence="1 2" key="1">
    <citation type="submission" date="2016-10" db="EMBL/GenBank/DDBJ databases">
        <authorList>
            <person name="Cai Z."/>
        </authorList>
    </citation>
    <scope>NUCLEOTIDE SEQUENCE [LARGE SCALE GENOMIC DNA]</scope>
</reference>
<sequence length="272" mass="28704">MAQFISTQKRQGYAIISIAKEPVNSFDTAMWQALHAALQAVETDSSMRGVIITSGLQRDIFTAGNDLKELYAPLTSAQQYAIFWEAQSRCLVGIHSSRLATAAAIRGACPAGGCAISLCCDMRLMTAGAGGAIGLNEVALGIPVPKYWAGVMVQVIGHAAAERLLLSGSMVPPKAALQLGLVDELVDDKAQLLPRAEELMQQAVKLPGGARAATKAGLRGDFDEAWLQYALTWEAGPRGFARITDPNTVASVGAAIQRLSKGGGKKQPQSKL</sequence>
<dbReference type="Proteomes" id="UP000256970">
    <property type="component" value="Unassembled WGS sequence"/>
</dbReference>
<evidence type="ECO:0000313" key="1">
    <source>
        <dbReference type="EMBL" id="SZX71023.1"/>
    </source>
</evidence>
<dbReference type="Pfam" id="PF00378">
    <property type="entry name" value="ECH_1"/>
    <property type="match status" value="1"/>
</dbReference>
<dbReference type="AlphaFoldDB" id="A0A383W1M8"/>